<name>A0A2Z1CC47_PSEPU</name>
<geneLocation type="plasmid" evidence="1">
    <name>p12969-DIM</name>
</geneLocation>
<sequence length="58" mass="6411">MGALMLFREHLAGPADMLIRRPASHSLRIDLDPQPILTESPAWPPAELHPFALVNSVI</sequence>
<protein>
    <submittedName>
        <fullName evidence="1">Uncharacterized protein</fullName>
    </submittedName>
</protein>
<keyword evidence="1" id="KW-0614">Plasmid</keyword>
<organism evidence="1">
    <name type="scientific">Pseudomonas putida</name>
    <name type="common">Arthrobacter siderocapsulatus</name>
    <dbReference type="NCBI Taxonomy" id="303"/>
    <lineage>
        <taxon>Bacteria</taxon>
        <taxon>Pseudomonadati</taxon>
        <taxon>Pseudomonadota</taxon>
        <taxon>Gammaproteobacteria</taxon>
        <taxon>Pseudomonadales</taxon>
        <taxon>Pseudomonadaceae</taxon>
        <taxon>Pseudomonas</taxon>
    </lineage>
</organism>
<dbReference type="AlphaFoldDB" id="A0A2Z1CC47"/>
<evidence type="ECO:0000313" key="1">
    <source>
        <dbReference type="EMBL" id="ALZ46087.1"/>
    </source>
</evidence>
<proteinExistence type="predicted"/>
<accession>A0A2Z1CC47</accession>
<dbReference type="EMBL" id="KU130294">
    <property type="protein sequence ID" value="ALZ46087.1"/>
    <property type="molecule type" value="Genomic_DNA"/>
</dbReference>
<reference evidence="1" key="1">
    <citation type="journal article" date="2015" name="J. Antimicrob. Chemother.">
        <title>Genetic characterization of a novel blaDIM-2-carrying megaplasmid p12969-DIM from clinical Pseudomonas putida.</title>
        <authorList>
            <person name="Sun F."/>
            <person name="Zhou D."/>
            <person name="Wang Q."/>
            <person name="Feng J."/>
            <person name="Feng W."/>
            <person name="Luo W."/>
            <person name="Liu Y."/>
            <person name="Qiu X."/>
            <person name="Yin Z."/>
            <person name="Xia P."/>
        </authorList>
    </citation>
    <scope>NUCLEOTIDE SEQUENCE</scope>
    <source>
        <strain evidence="1">12969</strain>
        <plasmid evidence="1">p12969-DIM</plasmid>
    </source>
</reference>